<feature type="signal peptide" evidence="1">
    <location>
        <begin position="1"/>
        <end position="25"/>
    </location>
</feature>
<comment type="caution">
    <text evidence="2">The sequence shown here is derived from an EMBL/GenBank/DDBJ whole genome shotgun (WGS) entry which is preliminary data.</text>
</comment>
<reference evidence="2 3" key="1">
    <citation type="submission" date="2019-03" db="EMBL/GenBank/DDBJ databases">
        <title>Freshwater and sediment microbial communities from various areas in North America, analyzing microbe dynamics in response to fracking.</title>
        <authorList>
            <person name="Lamendella R."/>
        </authorList>
    </citation>
    <scope>NUCLEOTIDE SEQUENCE [LARGE SCALE GENOMIC DNA]</scope>
    <source>
        <strain evidence="2 3">18_TX</strain>
    </source>
</reference>
<accession>A0A4R6P5S5</accession>
<sequence>MVSFRLLIVALLITLVFASINTAVAGDPTRPYEWRSGVVERDENSLVETLQLNQIIAFTNRRYAIINGQRYQQDDLINGYRITAIQSQRVRLQNGQKEIELTMFTPSIKRSSAEVGDNQ</sequence>
<dbReference type="RefSeq" id="WP_133539814.1">
    <property type="nucleotide sequence ID" value="NZ_SNXI01000008.1"/>
</dbReference>
<keyword evidence="1" id="KW-0732">Signal</keyword>
<dbReference type="Proteomes" id="UP000295531">
    <property type="component" value="Unassembled WGS sequence"/>
</dbReference>
<protein>
    <submittedName>
        <fullName evidence="2">MSHA biogenesis protein MshK</fullName>
    </submittedName>
</protein>
<evidence type="ECO:0000256" key="1">
    <source>
        <dbReference type="SAM" id="SignalP"/>
    </source>
</evidence>
<dbReference type="EMBL" id="SNXI01000008">
    <property type="protein sequence ID" value="TDP32755.1"/>
    <property type="molecule type" value="Genomic_DNA"/>
</dbReference>
<dbReference type="AlphaFoldDB" id="A0A4R6P5S5"/>
<evidence type="ECO:0000313" key="3">
    <source>
        <dbReference type="Proteomes" id="UP000295531"/>
    </source>
</evidence>
<dbReference type="OrthoDB" id="6241005at2"/>
<organism evidence="2 3">
    <name type="scientific">Idiomarina aquatica</name>
    <dbReference type="NCBI Taxonomy" id="1327752"/>
    <lineage>
        <taxon>Bacteria</taxon>
        <taxon>Pseudomonadati</taxon>
        <taxon>Pseudomonadota</taxon>
        <taxon>Gammaproteobacteria</taxon>
        <taxon>Alteromonadales</taxon>
        <taxon>Idiomarinaceae</taxon>
        <taxon>Idiomarina</taxon>
    </lineage>
</organism>
<evidence type="ECO:0000313" key="2">
    <source>
        <dbReference type="EMBL" id="TDP32755.1"/>
    </source>
</evidence>
<gene>
    <name evidence="2" type="ORF">DEU29_108100</name>
</gene>
<keyword evidence="3" id="KW-1185">Reference proteome</keyword>
<feature type="chain" id="PRO_5020744299" evidence="1">
    <location>
        <begin position="26"/>
        <end position="119"/>
    </location>
</feature>
<name>A0A4R6P5S5_9GAMM</name>
<proteinExistence type="predicted"/>